<evidence type="ECO:0000313" key="3">
    <source>
        <dbReference type="Proteomes" id="UP000238322"/>
    </source>
</evidence>
<evidence type="ECO:0000313" key="2">
    <source>
        <dbReference type="EMBL" id="PQO30435.1"/>
    </source>
</evidence>
<dbReference type="RefSeq" id="WP_105332340.1">
    <property type="nucleotide sequence ID" value="NZ_PUHY01000014.1"/>
</dbReference>
<gene>
    <name evidence="2" type="ORF">C5Y83_24030</name>
</gene>
<comment type="caution">
    <text evidence="2">The sequence shown here is derived from an EMBL/GenBank/DDBJ whole genome shotgun (WGS) entry which is preliminary data.</text>
</comment>
<reference evidence="2 3" key="1">
    <citation type="submission" date="2018-02" db="EMBL/GenBank/DDBJ databases">
        <title>Comparative genomes isolates from brazilian mangrove.</title>
        <authorList>
            <person name="Araujo J.E."/>
            <person name="Taketani R.G."/>
            <person name="Silva M.C.P."/>
            <person name="Loureco M.V."/>
            <person name="Andreote F.D."/>
        </authorList>
    </citation>
    <scope>NUCLEOTIDE SEQUENCE [LARGE SCALE GENOMIC DNA]</scope>
    <source>
        <strain evidence="2 3">Hex-1 MGV</strain>
    </source>
</reference>
<evidence type="ECO:0008006" key="4">
    <source>
        <dbReference type="Google" id="ProtNLM"/>
    </source>
</evidence>
<proteinExistence type="predicted"/>
<dbReference type="InterPro" id="IPR011990">
    <property type="entry name" value="TPR-like_helical_dom_sf"/>
</dbReference>
<dbReference type="Proteomes" id="UP000238322">
    <property type="component" value="Unassembled WGS sequence"/>
</dbReference>
<protein>
    <recommendedName>
        <fullName evidence="4">MalT-like TPR region domain-containing protein</fullName>
    </recommendedName>
</protein>
<name>A0A2S8FE49_9BACT</name>
<dbReference type="Gene3D" id="1.25.40.10">
    <property type="entry name" value="Tetratricopeptide repeat domain"/>
    <property type="match status" value="1"/>
</dbReference>
<sequence length="368" mass="41279">MKHILLVCVISTILLTATCDIQQVSAQSPQHANPREKQEDLAKRYGKAILLTNLQEQRKLLAELKKSIEENDGHGYVYSAREVTLAFDELDRVLNSSDEAYAQAKEQQHEESTAIQYQLHGDLTRAIAHHKTALDMSYVLYGNKSYHSLAIQTIMANAIFDTGKDLASGIALLQKTHDELKSLRMTDGVLFCQTTHGLFVSYLSTKDYPNAFKYGIQTIEAHKRRQSTDTDEYLQLVALLAKELNKAEQFKDALTITQSVLDGTHPKAGLEARFSVLICREYATAKVGLGDYTNVSNTYSQAIVIANQIPGYPASMRLDLLKAFLSFAKSRDDQSLVRNIEQMIDKIESRTQPTRSRYSDPPLVDEGD</sequence>
<dbReference type="AlphaFoldDB" id="A0A2S8FE49"/>
<evidence type="ECO:0000256" key="1">
    <source>
        <dbReference type="SAM" id="MobiDB-lite"/>
    </source>
</evidence>
<organism evidence="2 3">
    <name type="scientific">Blastopirellula marina</name>
    <dbReference type="NCBI Taxonomy" id="124"/>
    <lineage>
        <taxon>Bacteria</taxon>
        <taxon>Pseudomonadati</taxon>
        <taxon>Planctomycetota</taxon>
        <taxon>Planctomycetia</taxon>
        <taxon>Pirellulales</taxon>
        <taxon>Pirellulaceae</taxon>
        <taxon>Blastopirellula</taxon>
    </lineage>
</organism>
<accession>A0A2S8FE49</accession>
<feature type="region of interest" description="Disordered" evidence="1">
    <location>
        <begin position="348"/>
        <end position="368"/>
    </location>
</feature>
<dbReference type="EMBL" id="PUHY01000014">
    <property type="protein sequence ID" value="PQO30435.1"/>
    <property type="molecule type" value="Genomic_DNA"/>
</dbReference>